<reference evidence="2" key="1">
    <citation type="submission" date="2022-10" db="EMBL/GenBank/DDBJ databases">
        <authorList>
            <person name="Yu W.X."/>
        </authorList>
    </citation>
    <scope>NUCLEOTIDE SEQUENCE</scope>
    <source>
        <strain evidence="2">AAT</strain>
    </source>
</reference>
<keyword evidence="3" id="KW-1185">Reference proteome</keyword>
<proteinExistence type="predicted"/>
<sequence length="208" mass="23624">MSINYKLIFLLILVPNFISAQLKSGITLGLNQSYSKNSELFNYEEKTGFCIGYTQSFKIYHNWNLSLGTNFSNHHLMLKPNKTLENINPSFMSSKKSITYINIPIAVNYLINKIFLFTGYQYSHSIANNTLLSNSNNHSLLSGIGYNSKHIVLSFNFSKTINQEQNNVGYVDFNPAYNPTSEYIGIYPKKASKLNVLQITAIIPLKLK</sequence>
<dbReference type="Pfam" id="PF13568">
    <property type="entry name" value="OMP_b-brl_2"/>
    <property type="match status" value="1"/>
</dbReference>
<accession>A0AAE3SGS7</accession>
<name>A0AAE3SGS7_9BACT</name>
<feature type="domain" description="Outer membrane protein beta-barrel" evidence="1">
    <location>
        <begin position="22"/>
        <end position="134"/>
    </location>
</feature>
<evidence type="ECO:0000313" key="2">
    <source>
        <dbReference type="EMBL" id="MCW3788805.1"/>
    </source>
</evidence>
<evidence type="ECO:0000259" key="1">
    <source>
        <dbReference type="Pfam" id="PF13568"/>
    </source>
</evidence>
<dbReference type="InterPro" id="IPR025665">
    <property type="entry name" value="Beta-barrel_OMP_2"/>
</dbReference>
<dbReference type="EMBL" id="JAPDPJ010000066">
    <property type="protein sequence ID" value="MCW3788805.1"/>
    <property type="molecule type" value="Genomic_DNA"/>
</dbReference>
<dbReference type="Proteomes" id="UP001209229">
    <property type="component" value="Unassembled WGS sequence"/>
</dbReference>
<gene>
    <name evidence="2" type="ORF">OM075_20205</name>
</gene>
<comment type="caution">
    <text evidence="2">The sequence shown here is derived from an EMBL/GenBank/DDBJ whole genome shotgun (WGS) entry which is preliminary data.</text>
</comment>
<organism evidence="2 3">
    <name type="scientific">Plebeiibacterium sediminum</name>
    <dbReference type="NCBI Taxonomy" id="2992112"/>
    <lineage>
        <taxon>Bacteria</taxon>
        <taxon>Pseudomonadati</taxon>
        <taxon>Bacteroidota</taxon>
        <taxon>Bacteroidia</taxon>
        <taxon>Marinilabiliales</taxon>
        <taxon>Marinilabiliaceae</taxon>
        <taxon>Plebeiibacterium</taxon>
    </lineage>
</organism>
<dbReference type="AlphaFoldDB" id="A0AAE3SGS7"/>
<evidence type="ECO:0000313" key="3">
    <source>
        <dbReference type="Proteomes" id="UP001209229"/>
    </source>
</evidence>
<protein>
    <submittedName>
        <fullName evidence="2">PorT family protein</fullName>
    </submittedName>
</protein>
<dbReference type="RefSeq" id="WP_301192361.1">
    <property type="nucleotide sequence ID" value="NZ_JAPDPJ010000066.1"/>
</dbReference>